<name>A0A2C5YH38_9HYPO</name>
<dbReference type="AlphaFoldDB" id="A0A2C5YH38"/>
<comment type="caution">
    <text evidence="2">The sequence shown here is derived from an EMBL/GenBank/DDBJ whole genome shotgun (WGS) entry which is preliminary data.</text>
</comment>
<keyword evidence="3" id="KW-1185">Reference proteome</keyword>
<dbReference type="EMBL" id="NJEU01001051">
    <property type="protein sequence ID" value="PHH68815.1"/>
    <property type="molecule type" value="Genomic_DNA"/>
</dbReference>
<sequence length="72" mass="8099">MDARKDGVKALWQRDDTEHTRAMREGGNQRTAKGPWLHRVVCAKVADSWAGHVRLEGSSSKEKEANVARREA</sequence>
<accession>A0A2C5YH38</accession>
<proteinExistence type="predicted"/>
<evidence type="ECO:0000313" key="3">
    <source>
        <dbReference type="Proteomes" id="UP000224854"/>
    </source>
</evidence>
<organism evidence="2 3">
    <name type="scientific">Ophiocordyceps australis</name>
    <dbReference type="NCBI Taxonomy" id="1399860"/>
    <lineage>
        <taxon>Eukaryota</taxon>
        <taxon>Fungi</taxon>
        <taxon>Dikarya</taxon>
        <taxon>Ascomycota</taxon>
        <taxon>Pezizomycotina</taxon>
        <taxon>Sordariomycetes</taxon>
        <taxon>Hypocreomycetidae</taxon>
        <taxon>Hypocreales</taxon>
        <taxon>Ophiocordycipitaceae</taxon>
        <taxon>Ophiocordyceps</taxon>
    </lineage>
</organism>
<reference evidence="2 3" key="1">
    <citation type="submission" date="2017-06" db="EMBL/GenBank/DDBJ databases">
        <title>Ant-infecting Ophiocordyceps genomes reveal a high diversity of potential behavioral manipulation genes and a possible major role for enterotoxins.</title>
        <authorList>
            <person name="De Bekker C."/>
            <person name="Evans H.C."/>
            <person name="Brachmann A."/>
            <person name="Hughes D.P."/>
        </authorList>
    </citation>
    <scope>NUCLEOTIDE SEQUENCE [LARGE SCALE GENOMIC DNA]</scope>
    <source>
        <strain evidence="2 3">1348a</strain>
    </source>
</reference>
<evidence type="ECO:0000256" key="1">
    <source>
        <dbReference type="SAM" id="MobiDB-lite"/>
    </source>
</evidence>
<gene>
    <name evidence="2" type="ORF">CDD82_257</name>
</gene>
<evidence type="ECO:0000313" key="2">
    <source>
        <dbReference type="EMBL" id="PHH68815.1"/>
    </source>
</evidence>
<dbReference type="Proteomes" id="UP000224854">
    <property type="component" value="Unassembled WGS sequence"/>
</dbReference>
<protein>
    <submittedName>
        <fullName evidence="2">Uncharacterized protein</fullName>
    </submittedName>
</protein>
<feature type="compositionally biased region" description="Basic and acidic residues" evidence="1">
    <location>
        <begin position="1"/>
        <end position="24"/>
    </location>
</feature>
<feature type="region of interest" description="Disordered" evidence="1">
    <location>
        <begin position="1"/>
        <end position="32"/>
    </location>
</feature>